<comment type="caution">
    <text evidence="8">The sequence shown here is derived from an EMBL/GenBank/DDBJ whole genome shotgun (WGS) entry which is preliminary data.</text>
</comment>
<dbReference type="EMBL" id="ANPB02000005">
    <property type="protein sequence ID" value="KAF4482709.1"/>
    <property type="molecule type" value="Genomic_DNA"/>
</dbReference>
<dbReference type="InParanoid" id="A0A7J6J166"/>
<evidence type="ECO:0000256" key="1">
    <source>
        <dbReference type="ARBA" id="ARBA00004141"/>
    </source>
</evidence>
<dbReference type="InterPro" id="IPR007603">
    <property type="entry name" value="Choline_transptr-like"/>
</dbReference>
<evidence type="ECO:0000256" key="5">
    <source>
        <dbReference type="ARBA" id="ARBA00023136"/>
    </source>
</evidence>
<keyword evidence="5 6" id="KW-0472">Membrane</keyword>
<dbReference type="PANTHER" id="PTHR12385:SF88">
    <property type="entry name" value="CHOLINE TRANSPORTER-LIKE PROTEIN CTL1"/>
    <property type="match status" value="1"/>
</dbReference>
<dbReference type="PANTHER" id="PTHR12385">
    <property type="entry name" value="CHOLINE TRANSPORTER-LIKE (SLC FAMILY 44)"/>
    <property type="match status" value="1"/>
</dbReference>
<feature type="compositionally biased region" description="Polar residues" evidence="7">
    <location>
        <begin position="14"/>
        <end position="27"/>
    </location>
</feature>
<comment type="similarity">
    <text evidence="2 6">Belongs to the CTL (choline transporter-like) family.</text>
</comment>
<keyword evidence="4 6" id="KW-1133">Transmembrane helix</keyword>
<gene>
    <name evidence="8" type="primary">ctl1</name>
    <name evidence="8" type="ORF">CGGC5_v010076</name>
</gene>
<reference evidence="8 9" key="2">
    <citation type="submission" date="2020-04" db="EMBL/GenBank/DDBJ databases">
        <title>Genome sequencing and assembly of multiple isolates from the Colletotrichum gloeosporioides species complex.</title>
        <authorList>
            <person name="Gan P."/>
            <person name="Shirasu K."/>
        </authorList>
    </citation>
    <scope>NUCLEOTIDE SEQUENCE [LARGE SCALE GENOMIC DNA]</scope>
    <source>
        <strain evidence="8 9">Nara gc5</strain>
    </source>
</reference>
<name>A0A7J6J166_COLFN</name>
<dbReference type="GO" id="GO:0022857">
    <property type="term" value="F:transmembrane transporter activity"/>
    <property type="evidence" value="ECO:0007669"/>
    <property type="project" value="UniProtKB-UniRule"/>
</dbReference>
<feature type="compositionally biased region" description="Basic and acidic residues" evidence="7">
    <location>
        <begin position="146"/>
        <end position="155"/>
    </location>
</feature>
<evidence type="ECO:0000313" key="9">
    <source>
        <dbReference type="Proteomes" id="UP000011096"/>
    </source>
</evidence>
<feature type="compositionally biased region" description="Acidic residues" evidence="7">
    <location>
        <begin position="92"/>
        <end position="102"/>
    </location>
</feature>
<feature type="compositionally biased region" description="Basic and acidic residues" evidence="7">
    <location>
        <begin position="185"/>
        <end position="195"/>
    </location>
</feature>
<evidence type="ECO:0000256" key="7">
    <source>
        <dbReference type="SAM" id="MobiDB-lite"/>
    </source>
</evidence>
<feature type="region of interest" description="Disordered" evidence="7">
    <location>
        <begin position="87"/>
        <end position="202"/>
    </location>
</feature>
<feature type="compositionally biased region" description="Basic and acidic residues" evidence="7">
    <location>
        <begin position="239"/>
        <end position="251"/>
    </location>
</feature>
<evidence type="ECO:0000313" key="8">
    <source>
        <dbReference type="EMBL" id="KAF4482709.1"/>
    </source>
</evidence>
<evidence type="ECO:0000256" key="2">
    <source>
        <dbReference type="ARBA" id="ARBA00007168"/>
    </source>
</evidence>
<comment type="function">
    <text evidence="6">Probably involved in transport through the plasma membrane.</text>
</comment>
<comment type="subcellular location">
    <subcellularLocation>
        <location evidence="6">Cell membrane</location>
        <topology evidence="6">Multi-pass membrane protein</topology>
    </subcellularLocation>
    <subcellularLocation>
        <location evidence="1">Membrane</location>
        <topology evidence="1">Multi-pass membrane protein</topology>
    </subcellularLocation>
</comment>
<feature type="transmembrane region" description="Helical" evidence="6">
    <location>
        <begin position="328"/>
        <end position="349"/>
    </location>
</feature>
<feature type="region of interest" description="Disordered" evidence="7">
    <location>
        <begin position="221"/>
        <end position="263"/>
    </location>
</feature>
<evidence type="ECO:0000256" key="3">
    <source>
        <dbReference type="ARBA" id="ARBA00022692"/>
    </source>
</evidence>
<sequence length="755" mass="83800">MFSEYASRFLAQSQSRLSNFAGQQPDGNENPPRHPNDWSSSRPPRNGGRSFLGRGYAGNPYQPGGSRFGQLGFASRMSAAQDAPLFHSTLDEYMEEDDEDERDREAADMAALHMSRRVAAASKMAESSETEPDASRGSLEQSSETPGRRYQDRGLRRGIRSSWNGARSFGGRNRGRDVIDEEAEDIPREDSDRTSDTNPKMVDIGLDSQIQDDDPSASLLNEAVTDSSPAPFQKFQPRSGDRKVQLRREATQEDEFDEARRASSDDETLPATVPLIEGEIFKYDSFFAWIFLIAVAGLVSTFVLVWLHTGTPKKGWGDTIYTTLQTSFHMLAVDTLISIIVSLVWLAALRSFARPLAMLILVAVPIIMFSFSLYPFISSYEGSTHGASFQDRAMRWAALVPAISAFVWVYTAYKGRHAIRQAVEILEFSTRILAANQALMLLGFACLAVIVVWTWVWMWMFSRIFLGGYFSRRLARFIISVSSWWLGIWFVLMYMWTIGVINSVQRATTAATVSQWYFHRNAAPAPTSKEIVTAAFNHASTTIFGSICESTLLALLIRAPLLVLPRRFANILQHVAAMWIPTPIAALTNPMTITYGAIHSQNLHTAARGLSQMDFISPQRPTTTLTPQVFSSRRSSHSPLLPYRLAKMLLYATRFIMATGLGFAGWVITAKQVRIALPDGMGVRGSAYAYVVGLVASFIGFSVMGAMEGILSGILDAVVICYGSERRMASGGGAYCMEAAYLFGERNRRDERGLP</sequence>
<accession>A0A7J6J166</accession>
<protein>
    <recommendedName>
        <fullName evidence="6">Protein PNS1</fullName>
    </recommendedName>
</protein>
<dbReference type="RefSeq" id="XP_031881827.1">
    <property type="nucleotide sequence ID" value="XM_032021105.1"/>
</dbReference>
<feature type="transmembrane region" description="Helical" evidence="6">
    <location>
        <begin position="286"/>
        <end position="308"/>
    </location>
</feature>
<feature type="region of interest" description="Disordered" evidence="7">
    <location>
        <begin position="14"/>
        <end position="72"/>
    </location>
</feature>
<dbReference type="AlphaFoldDB" id="A0A7J6J166"/>
<feature type="transmembrane region" description="Helical" evidence="6">
    <location>
        <begin position="477"/>
        <end position="496"/>
    </location>
</feature>
<dbReference type="Pfam" id="PF04515">
    <property type="entry name" value="Choline_transpo"/>
    <property type="match status" value="1"/>
</dbReference>
<feature type="transmembrane region" description="Helical" evidence="6">
    <location>
        <begin position="396"/>
        <end position="413"/>
    </location>
</feature>
<dbReference type="Proteomes" id="UP000011096">
    <property type="component" value="Unassembled WGS sequence"/>
</dbReference>
<dbReference type="GeneID" id="43605311"/>
<keyword evidence="3 6" id="KW-0812">Transmembrane</keyword>
<keyword evidence="9" id="KW-1185">Reference proteome</keyword>
<evidence type="ECO:0000256" key="6">
    <source>
        <dbReference type="RuleBase" id="RU368066"/>
    </source>
</evidence>
<feature type="transmembrane region" description="Helical" evidence="6">
    <location>
        <begin position="434"/>
        <end position="457"/>
    </location>
</feature>
<feature type="transmembrane region" description="Helical" evidence="6">
    <location>
        <begin position="648"/>
        <end position="668"/>
    </location>
</feature>
<dbReference type="GO" id="GO:0005886">
    <property type="term" value="C:plasma membrane"/>
    <property type="evidence" value="ECO:0007669"/>
    <property type="project" value="UniProtKB-SubCell"/>
</dbReference>
<organism evidence="8 9">
    <name type="scientific">Colletotrichum fructicola (strain Nara gc5)</name>
    <name type="common">Anthracnose fungus</name>
    <name type="synonym">Colletotrichum gloeosporioides (strain Nara gc5)</name>
    <dbReference type="NCBI Taxonomy" id="1213859"/>
    <lineage>
        <taxon>Eukaryota</taxon>
        <taxon>Fungi</taxon>
        <taxon>Dikarya</taxon>
        <taxon>Ascomycota</taxon>
        <taxon>Pezizomycotina</taxon>
        <taxon>Sordariomycetes</taxon>
        <taxon>Hypocreomycetidae</taxon>
        <taxon>Glomerellales</taxon>
        <taxon>Glomerellaceae</taxon>
        <taxon>Colletotrichum</taxon>
        <taxon>Colletotrichum gloeosporioides species complex</taxon>
    </lineage>
</organism>
<evidence type="ECO:0000256" key="4">
    <source>
        <dbReference type="ARBA" id="ARBA00022989"/>
    </source>
</evidence>
<feature type="transmembrane region" description="Helical" evidence="6">
    <location>
        <begin position="356"/>
        <end position="376"/>
    </location>
</feature>
<reference evidence="8 9" key="1">
    <citation type="submission" date="2012-08" db="EMBL/GenBank/DDBJ databases">
        <authorList>
            <person name="Gan P.H.P."/>
            <person name="Ikeda K."/>
            <person name="Irieda H."/>
            <person name="Narusaka M."/>
            <person name="O'Connell R.J."/>
            <person name="Narusaka Y."/>
            <person name="Takano Y."/>
            <person name="Kubo Y."/>
            <person name="Shirasu K."/>
        </authorList>
    </citation>
    <scope>NUCLEOTIDE SEQUENCE [LARGE SCALE GENOMIC DNA]</scope>
    <source>
        <strain evidence="8 9">Nara gc5</strain>
    </source>
</reference>
<feature type="compositionally biased region" description="Low complexity" evidence="7">
    <location>
        <begin position="39"/>
        <end position="49"/>
    </location>
</feature>
<proteinExistence type="inferred from homology"/>
<dbReference type="OrthoDB" id="420519at2759"/>
<feature type="transmembrane region" description="Helical" evidence="6">
    <location>
        <begin position="688"/>
        <end position="707"/>
    </location>
</feature>